<organism evidence="1 2">
    <name type="scientific">Russula earlei</name>
    <dbReference type="NCBI Taxonomy" id="71964"/>
    <lineage>
        <taxon>Eukaryota</taxon>
        <taxon>Fungi</taxon>
        <taxon>Dikarya</taxon>
        <taxon>Basidiomycota</taxon>
        <taxon>Agaricomycotina</taxon>
        <taxon>Agaricomycetes</taxon>
        <taxon>Russulales</taxon>
        <taxon>Russulaceae</taxon>
        <taxon>Russula</taxon>
    </lineage>
</organism>
<protein>
    <submittedName>
        <fullName evidence="1">Uncharacterized protein</fullName>
    </submittedName>
</protein>
<name>A0ACC0U2F4_9AGAM</name>
<comment type="caution">
    <text evidence="1">The sequence shown here is derived from an EMBL/GenBank/DDBJ whole genome shotgun (WGS) entry which is preliminary data.</text>
</comment>
<sequence>MRTSAIFAIFSLAVGVVPSFARPSRYPRGDHVPSNSDKDRSPSVIAYGALLRGPVTKELREKNCKRNMDAAEHKKLLQSSQSSDGKAQRTSATHRNRHEEYPATPLERYITIEEDKIGQRSAQNKESALRDEIASIYEGDVHGRGRSPVE</sequence>
<evidence type="ECO:0000313" key="1">
    <source>
        <dbReference type="EMBL" id="KAI9459310.1"/>
    </source>
</evidence>
<accession>A0ACC0U2F4</accession>
<gene>
    <name evidence="1" type="ORF">F5148DRAFT_1150866</name>
</gene>
<proteinExistence type="predicted"/>
<dbReference type="EMBL" id="JAGFNK010000201">
    <property type="protein sequence ID" value="KAI9459310.1"/>
    <property type="molecule type" value="Genomic_DNA"/>
</dbReference>
<keyword evidence="2" id="KW-1185">Reference proteome</keyword>
<dbReference type="Proteomes" id="UP001207468">
    <property type="component" value="Unassembled WGS sequence"/>
</dbReference>
<evidence type="ECO:0000313" key="2">
    <source>
        <dbReference type="Proteomes" id="UP001207468"/>
    </source>
</evidence>
<reference evidence="1" key="1">
    <citation type="submission" date="2021-03" db="EMBL/GenBank/DDBJ databases">
        <title>Evolutionary priming and transition to the ectomycorrhizal habit in an iconic lineage of mushroom-forming fungi: is preadaptation a requirement?</title>
        <authorList>
            <consortium name="DOE Joint Genome Institute"/>
            <person name="Looney B.P."/>
            <person name="Miyauchi S."/>
            <person name="Morin E."/>
            <person name="Drula E."/>
            <person name="Courty P.E."/>
            <person name="Chicoki N."/>
            <person name="Fauchery L."/>
            <person name="Kohler A."/>
            <person name="Kuo A."/>
            <person name="LaButti K."/>
            <person name="Pangilinan J."/>
            <person name="Lipzen A."/>
            <person name="Riley R."/>
            <person name="Andreopoulos W."/>
            <person name="He G."/>
            <person name="Johnson J."/>
            <person name="Barry K.W."/>
            <person name="Grigoriev I.V."/>
            <person name="Nagy L."/>
            <person name="Hibbett D."/>
            <person name="Henrissat B."/>
            <person name="Matheny P.B."/>
            <person name="Labbe J."/>
            <person name="Martin A.F."/>
        </authorList>
    </citation>
    <scope>NUCLEOTIDE SEQUENCE</scope>
    <source>
        <strain evidence="1">BPL698</strain>
    </source>
</reference>